<evidence type="ECO:0000256" key="5">
    <source>
        <dbReference type="ARBA" id="ARBA00023180"/>
    </source>
</evidence>
<name>A0A9Q0YRX0_HOLLE</name>
<evidence type="ECO:0000313" key="9">
    <source>
        <dbReference type="EMBL" id="KAJ8025679.1"/>
    </source>
</evidence>
<feature type="compositionally biased region" description="Polar residues" evidence="6">
    <location>
        <begin position="269"/>
        <end position="280"/>
    </location>
</feature>
<feature type="region of interest" description="Disordered" evidence="6">
    <location>
        <begin position="255"/>
        <end position="283"/>
    </location>
</feature>
<dbReference type="AlphaFoldDB" id="A0A9Q0YRX0"/>
<keyword evidence="9" id="KW-0675">Receptor</keyword>
<organism evidence="9 10">
    <name type="scientific">Holothuria leucospilota</name>
    <name type="common">Black long sea cucumber</name>
    <name type="synonym">Mertensiothuria leucospilota</name>
    <dbReference type="NCBI Taxonomy" id="206669"/>
    <lineage>
        <taxon>Eukaryota</taxon>
        <taxon>Metazoa</taxon>
        <taxon>Echinodermata</taxon>
        <taxon>Eleutherozoa</taxon>
        <taxon>Echinozoa</taxon>
        <taxon>Holothuroidea</taxon>
        <taxon>Aspidochirotacea</taxon>
        <taxon>Aspidochirotida</taxon>
        <taxon>Holothuriidae</taxon>
        <taxon>Holothuria</taxon>
    </lineage>
</organism>
<proteinExistence type="predicted"/>
<evidence type="ECO:0000256" key="2">
    <source>
        <dbReference type="ARBA" id="ARBA00022692"/>
    </source>
</evidence>
<dbReference type="PANTHER" id="PTHR24061">
    <property type="entry name" value="CALCIUM-SENSING RECEPTOR-RELATED"/>
    <property type="match status" value="1"/>
</dbReference>
<dbReference type="PANTHER" id="PTHR24061:SF422">
    <property type="entry name" value="G-PROTEIN COUPLED RECEPTORS FAMILY 3 PROFILE DOMAIN-CONTAINING PROTEIN"/>
    <property type="match status" value="1"/>
</dbReference>
<evidence type="ECO:0000256" key="1">
    <source>
        <dbReference type="ARBA" id="ARBA00004141"/>
    </source>
</evidence>
<dbReference type="InterPro" id="IPR000337">
    <property type="entry name" value="GPCR_3"/>
</dbReference>
<accession>A0A9Q0YRX0</accession>
<keyword evidence="2 7" id="KW-0812">Transmembrane</keyword>
<keyword evidence="4 7" id="KW-0472">Membrane</keyword>
<reference evidence="9" key="1">
    <citation type="submission" date="2021-10" db="EMBL/GenBank/DDBJ databases">
        <title>Tropical sea cucumber genome reveals ecological adaptation and Cuvierian tubules defense mechanism.</title>
        <authorList>
            <person name="Chen T."/>
        </authorList>
    </citation>
    <scope>NUCLEOTIDE SEQUENCE</scope>
    <source>
        <strain evidence="9">Nanhai2018</strain>
        <tissue evidence="9">Muscle</tissue>
    </source>
</reference>
<feature type="transmembrane region" description="Helical" evidence="7">
    <location>
        <begin position="203"/>
        <end position="223"/>
    </location>
</feature>
<dbReference type="Pfam" id="PF00003">
    <property type="entry name" value="7tm_3"/>
    <property type="match status" value="1"/>
</dbReference>
<comment type="subcellular location">
    <subcellularLocation>
        <location evidence="1">Membrane</location>
        <topology evidence="1">Multi-pass membrane protein</topology>
    </subcellularLocation>
</comment>
<dbReference type="InterPro" id="IPR017978">
    <property type="entry name" value="GPCR_3_C"/>
</dbReference>
<dbReference type="GO" id="GO:0004930">
    <property type="term" value="F:G protein-coupled receptor activity"/>
    <property type="evidence" value="ECO:0007669"/>
    <property type="project" value="InterPro"/>
</dbReference>
<feature type="domain" description="G-protein coupled receptors family 3 profile" evidence="8">
    <location>
        <begin position="1"/>
        <end position="245"/>
    </location>
</feature>
<dbReference type="Proteomes" id="UP001152320">
    <property type="component" value="Chromosome 17"/>
</dbReference>
<keyword evidence="5" id="KW-0325">Glycoprotein</keyword>
<feature type="transmembrane region" description="Helical" evidence="7">
    <location>
        <begin position="95"/>
        <end position="115"/>
    </location>
</feature>
<feature type="transmembrane region" description="Helical" evidence="7">
    <location>
        <begin position="137"/>
        <end position="159"/>
    </location>
</feature>
<comment type="caution">
    <text evidence="9">The sequence shown here is derived from an EMBL/GenBank/DDBJ whole genome shotgun (WGS) entry which is preliminary data.</text>
</comment>
<evidence type="ECO:0000256" key="7">
    <source>
        <dbReference type="SAM" id="Phobius"/>
    </source>
</evidence>
<evidence type="ECO:0000256" key="6">
    <source>
        <dbReference type="SAM" id="MobiDB-lite"/>
    </source>
</evidence>
<gene>
    <name evidence="9" type="ORF">HOLleu_33301</name>
</gene>
<evidence type="ECO:0000256" key="4">
    <source>
        <dbReference type="ARBA" id="ARBA00023136"/>
    </source>
</evidence>
<dbReference type="PRINTS" id="PR00248">
    <property type="entry name" value="GPCRMGR"/>
</dbReference>
<feature type="transmembrane region" description="Helical" evidence="7">
    <location>
        <begin position="179"/>
        <end position="197"/>
    </location>
</feature>
<dbReference type="GO" id="GO:0005886">
    <property type="term" value="C:plasma membrane"/>
    <property type="evidence" value="ECO:0007669"/>
    <property type="project" value="TreeGrafter"/>
</dbReference>
<protein>
    <submittedName>
        <fullName evidence="9">Extracellular calcium-sensing receptor</fullName>
    </submittedName>
</protein>
<evidence type="ECO:0000256" key="3">
    <source>
        <dbReference type="ARBA" id="ARBA00022989"/>
    </source>
</evidence>
<keyword evidence="3 7" id="KW-1133">Transmembrane helix</keyword>
<feature type="compositionally biased region" description="Low complexity" evidence="6">
    <location>
        <begin position="259"/>
        <end position="268"/>
    </location>
</feature>
<dbReference type="CDD" id="cd13953">
    <property type="entry name" value="7tm_classC_mGluR-like"/>
    <property type="match status" value="1"/>
</dbReference>
<dbReference type="EMBL" id="JAIZAY010000017">
    <property type="protein sequence ID" value="KAJ8025679.1"/>
    <property type="molecule type" value="Genomic_DNA"/>
</dbReference>
<keyword evidence="10" id="KW-1185">Reference proteome</keyword>
<feature type="transmembrane region" description="Helical" evidence="7">
    <location>
        <begin position="12"/>
        <end position="34"/>
    </location>
</feature>
<dbReference type="PROSITE" id="PS50259">
    <property type="entry name" value="G_PROTEIN_RECEP_F3_4"/>
    <property type="match status" value="1"/>
</dbReference>
<dbReference type="InterPro" id="IPR000068">
    <property type="entry name" value="GPCR_3_Ca_sens_rcpt-rel"/>
</dbReference>
<dbReference type="OrthoDB" id="5984008at2759"/>
<evidence type="ECO:0000259" key="8">
    <source>
        <dbReference type="PROSITE" id="PS50259"/>
    </source>
</evidence>
<evidence type="ECO:0000313" key="10">
    <source>
        <dbReference type="Proteomes" id="UP001152320"/>
    </source>
</evidence>
<sequence>MFIYRSTPVIKAINRPLTSLQLLANFGIFLLFPIYVGKPNKLQCQLQFLLRGPVFSLAVASFIVKTRQILQIFSSRLSTLVKRRRSNSTGHRMQVGAALVGTLLHFVLLMIYFRFRPPSVLALDNINSKITYLECNIGLLAAIPHNGYLFSLCAICFFLSYKARHVPENFGESRHISHCIGLALIFWLACVPSFAVSHGRLKAIFPVILLYTTAFSIQFLYFFPKCHIVLFQPHRNTKEEIRRLTMAHMKKEVARRIESSSFSPPSTSNEVESTNAGTEPSSPKYRSIYRISSISTSVQDERSLQHDHTHGLDVELKGISHFEGGANIDVSVDINMNKSNYKDEAIEDFVGTPSFSSYYVNELSEGSIRMQEQSLSWKRTWPASTMKRASLLELYEQQSSVERSLGGENTQVVTGFI</sequence>